<dbReference type="Gene3D" id="1.10.472.10">
    <property type="entry name" value="Cyclin-like"/>
    <property type="match status" value="1"/>
</dbReference>
<dbReference type="EMBL" id="MN738878">
    <property type="protein sequence ID" value="QHT29547.1"/>
    <property type="molecule type" value="Genomic_DNA"/>
</dbReference>
<proteinExistence type="predicted"/>
<sequence>MSKFTLFKQALQEYEKTKVTNGVSVVNSLSEEESSGSSCFHDNVITEKGSTVCVDCGEEVPCRQPQSKYTQNDSKHVSDPNRVQIRKNEERSIFKDVENLGFSENIIARANKIYAEVTKGKICRGNSRRAIIFACIFHAYKISGKPQTHDRLIKIFDLKRKTCLQGLKYVNLYAPKNSAIRTTYITPINLVDEIMDQFCATKEQKQEVIELYEQIRNKSSRLNRSRPGSVAAGIVYYWICLRKKDISLKEFTEKVTLSELTVNKIAKEIAEVLDTPDIV</sequence>
<protein>
    <recommendedName>
        <fullName evidence="1">Transcription factor TFIIB cyclin-like domain-containing protein</fullName>
    </recommendedName>
</protein>
<dbReference type="Gene3D" id="1.10.472.170">
    <property type="match status" value="1"/>
</dbReference>
<organism evidence="2">
    <name type="scientific">viral metagenome</name>
    <dbReference type="NCBI Taxonomy" id="1070528"/>
    <lineage>
        <taxon>unclassified sequences</taxon>
        <taxon>metagenomes</taxon>
        <taxon>organismal metagenomes</taxon>
    </lineage>
</organism>
<evidence type="ECO:0000313" key="2">
    <source>
        <dbReference type="EMBL" id="QHT29547.1"/>
    </source>
</evidence>
<feature type="domain" description="Transcription factor TFIIB cyclin-like" evidence="1">
    <location>
        <begin position="92"/>
        <end position="168"/>
    </location>
</feature>
<name>A0A6C0EKH9_9ZZZZ</name>
<dbReference type="Pfam" id="PF00382">
    <property type="entry name" value="TFIIB"/>
    <property type="match status" value="1"/>
</dbReference>
<dbReference type="GO" id="GO:0017025">
    <property type="term" value="F:TBP-class protein binding"/>
    <property type="evidence" value="ECO:0007669"/>
    <property type="project" value="InterPro"/>
</dbReference>
<dbReference type="InterPro" id="IPR036915">
    <property type="entry name" value="Cyclin-like_sf"/>
</dbReference>
<evidence type="ECO:0000259" key="1">
    <source>
        <dbReference type="Pfam" id="PF00382"/>
    </source>
</evidence>
<dbReference type="CDD" id="cd00043">
    <property type="entry name" value="CYCLIN_SF"/>
    <property type="match status" value="1"/>
</dbReference>
<accession>A0A6C0EKH9</accession>
<dbReference type="AlphaFoldDB" id="A0A6C0EKH9"/>
<dbReference type="SUPFAM" id="SSF47954">
    <property type="entry name" value="Cyclin-like"/>
    <property type="match status" value="2"/>
</dbReference>
<reference evidence="2" key="1">
    <citation type="journal article" date="2020" name="Nature">
        <title>Giant virus diversity and host interactions through global metagenomics.</title>
        <authorList>
            <person name="Schulz F."/>
            <person name="Roux S."/>
            <person name="Paez-Espino D."/>
            <person name="Jungbluth S."/>
            <person name="Walsh D.A."/>
            <person name="Denef V.J."/>
            <person name="McMahon K.D."/>
            <person name="Konstantinidis K.T."/>
            <person name="Eloe-Fadrosh E.A."/>
            <person name="Kyrpides N.C."/>
            <person name="Woyke T."/>
        </authorList>
    </citation>
    <scope>NUCLEOTIDE SEQUENCE</scope>
    <source>
        <strain evidence="2">GVMAG-M-3300005589-24</strain>
    </source>
</reference>
<dbReference type="InterPro" id="IPR013150">
    <property type="entry name" value="TFIIB_cyclin"/>
</dbReference>